<keyword evidence="6" id="KW-1185">Reference proteome</keyword>
<protein>
    <submittedName>
        <fullName evidence="4">Lipopolysaccharide biogenesis periplasmic protein</fullName>
    </submittedName>
    <submittedName>
        <fullName evidence="5">Membrane protein</fullName>
    </submittedName>
</protein>
<feature type="domain" description="AsmA" evidence="3">
    <location>
        <begin position="247"/>
        <end position="558"/>
    </location>
</feature>
<dbReference type="Proteomes" id="UP000032673">
    <property type="component" value="Unassembled WGS sequence"/>
</dbReference>
<comment type="caution">
    <text evidence="5">The sequence shown here is derived from an EMBL/GenBank/DDBJ whole genome shotgun (WGS) entry which is preliminary data.</text>
</comment>
<feature type="region of interest" description="Disordered" evidence="1">
    <location>
        <begin position="140"/>
        <end position="168"/>
    </location>
</feature>
<keyword evidence="2" id="KW-1133">Transmembrane helix</keyword>
<dbReference type="InterPro" id="IPR007844">
    <property type="entry name" value="AsmA"/>
</dbReference>
<evidence type="ECO:0000256" key="2">
    <source>
        <dbReference type="SAM" id="Phobius"/>
    </source>
</evidence>
<name>A0A6N3T4K9_9PROT</name>
<keyword evidence="2" id="KW-0812">Transmembrane</keyword>
<evidence type="ECO:0000313" key="6">
    <source>
        <dbReference type="Proteomes" id="UP000032673"/>
    </source>
</evidence>
<reference evidence="4 6" key="1">
    <citation type="submission" date="2012-11" db="EMBL/GenBank/DDBJ databases">
        <title>Whole genome sequence of Acetobacter indonesiensis 5H-1.</title>
        <authorList>
            <person name="Azuma Y."/>
            <person name="Higashiura N."/>
            <person name="Hirakawa H."/>
            <person name="Matsushita K."/>
        </authorList>
    </citation>
    <scope>NUCLEOTIDE SEQUENCE [LARGE SCALE GENOMIC DNA]</scope>
    <source>
        <strain evidence="4 6">5H-1</strain>
    </source>
</reference>
<keyword evidence="2" id="KW-0472">Membrane</keyword>
<dbReference type="Proteomes" id="UP000321104">
    <property type="component" value="Unassembled WGS sequence"/>
</dbReference>
<accession>A0A6N3T4K9</accession>
<dbReference type="GO" id="GO:0005886">
    <property type="term" value="C:plasma membrane"/>
    <property type="evidence" value="ECO:0007669"/>
    <property type="project" value="TreeGrafter"/>
</dbReference>
<dbReference type="PANTHER" id="PTHR30441:SF9">
    <property type="entry name" value="ASMA FAMILY PROTEIN YHJG"/>
    <property type="match status" value="1"/>
</dbReference>
<organism evidence="5 7">
    <name type="scientific">Acetobacter indonesiensis</name>
    <dbReference type="NCBI Taxonomy" id="104101"/>
    <lineage>
        <taxon>Bacteria</taxon>
        <taxon>Pseudomonadati</taxon>
        <taxon>Pseudomonadota</taxon>
        <taxon>Alphaproteobacteria</taxon>
        <taxon>Acetobacterales</taxon>
        <taxon>Acetobacteraceae</taxon>
        <taxon>Acetobacter</taxon>
    </lineage>
</organism>
<dbReference type="AlphaFoldDB" id="A0A6N3T4K9"/>
<dbReference type="InterPro" id="IPR052894">
    <property type="entry name" value="AsmA-related"/>
</dbReference>
<feature type="region of interest" description="Disordered" evidence="1">
    <location>
        <begin position="662"/>
        <end position="725"/>
    </location>
</feature>
<dbReference type="Pfam" id="PF05170">
    <property type="entry name" value="AsmA"/>
    <property type="match status" value="1"/>
</dbReference>
<evidence type="ECO:0000313" key="4">
    <source>
        <dbReference type="EMBL" id="GAN62369.1"/>
    </source>
</evidence>
<evidence type="ECO:0000259" key="3">
    <source>
        <dbReference type="Pfam" id="PF05170"/>
    </source>
</evidence>
<evidence type="ECO:0000313" key="7">
    <source>
        <dbReference type="Proteomes" id="UP000321104"/>
    </source>
</evidence>
<gene>
    <name evidence="4" type="ORF">Abin_007_059</name>
    <name evidence="5" type="ORF">AIN02nite_13800</name>
</gene>
<dbReference type="EMBL" id="BAMW01000007">
    <property type="protein sequence ID" value="GAN62369.1"/>
    <property type="molecule type" value="Genomic_DNA"/>
</dbReference>
<dbReference type="EMBL" id="BJXQ01000006">
    <property type="protein sequence ID" value="GEN03355.1"/>
    <property type="molecule type" value="Genomic_DNA"/>
</dbReference>
<dbReference type="GO" id="GO:0090313">
    <property type="term" value="P:regulation of protein targeting to membrane"/>
    <property type="evidence" value="ECO:0007669"/>
    <property type="project" value="TreeGrafter"/>
</dbReference>
<evidence type="ECO:0000256" key="1">
    <source>
        <dbReference type="SAM" id="MobiDB-lite"/>
    </source>
</evidence>
<reference evidence="5 7" key="2">
    <citation type="submission" date="2019-07" db="EMBL/GenBank/DDBJ databases">
        <title>Whole genome shotgun sequence of Acetobacter indonesiensis NBRC 16471.</title>
        <authorList>
            <person name="Hosoyama A."/>
            <person name="Uohara A."/>
            <person name="Ohji S."/>
            <person name="Ichikawa N."/>
        </authorList>
    </citation>
    <scope>NUCLEOTIDE SEQUENCE [LARGE SCALE GENOMIC DNA]</scope>
    <source>
        <strain evidence="5 7">NBRC 16471</strain>
    </source>
</reference>
<dbReference type="PANTHER" id="PTHR30441">
    <property type="entry name" value="DUF748 DOMAIN-CONTAINING PROTEIN"/>
    <property type="match status" value="1"/>
</dbReference>
<sequence>MWATIPKDILPMTETTKQPKPKRHPVLITLGAFLLAIVLLIVFWSWDWFVPLVNSRATAMLHRKTTIEHLHVALGRVTTVKVDGLKIEQPEAFEQEKNLFAEAREVAVSVDVWSYLWHRTLHVPLIALDQPKADILARKNGDNNYSFTEDGKPAPQQDGKDQSTSNLPDIGELRITDGNLHVKHDPLQADMQMAINTTPPQDKSRGTIRVDGKGRYAHQPITAHFIGGAVLSFVADKEPYPVDLSVQNGPTNATLKGSITHPLELGGAQLKLHFAGPDMSLLYPLTGVPIPRTPAYAITGNLDYTRDHIVFRQFEGKMGTSDIGGTIEVDPHKKPPFVQADLHSKQVNLVDLGGFIGAKPDKTKAEEKADAKSNTVLPDTPINIPRLNAVNAHVTYHGAHIENQKLPLDNIDAEFFVQDGAIDLKRLNFAVGKGTLASSATLKPDGKLFDTTARIDFARIDLARVMQATAGSKAQGIIGGHMTLKAKGNSIASLMAAGNGGLTLVLDQGGDITAILPNVLGLQLGNAVLSALGLPAHTDIRCFIADMPLKNGIVSTNTLLLETGEARTLGHGTINFRNNTLDYALTTRSQGPTIASLPGAFHINGPIKSPTVLPGAEILGRAAAATGLGFVFPPLALLPTIQFGVGDKSLCGRAVQEVNTNPAAGIAPGNLSHAVGTKKAPSVKNPSKKSDGKKKPNGKPAPQAQKQMTPDEIRAAWNKKLKNQK</sequence>
<proteinExistence type="predicted"/>
<feature type="transmembrane region" description="Helical" evidence="2">
    <location>
        <begin position="26"/>
        <end position="46"/>
    </location>
</feature>
<evidence type="ECO:0000313" key="5">
    <source>
        <dbReference type="EMBL" id="GEN03355.1"/>
    </source>
</evidence>